<dbReference type="RefSeq" id="WP_266124406.1">
    <property type="nucleotide sequence ID" value="NZ_JAJHNU010000001.1"/>
</dbReference>
<evidence type="ECO:0000256" key="2">
    <source>
        <dbReference type="SAM" id="Phobius"/>
    </source>
</evidence>
<dbReference type="Gene3D" id="1.20.120.1220">
    <property type="match status" value="1"/>
</dbReference>
<dbReference type="PANTHER" id="PTHR30487:SF0">
    <property type="entry name" value="PREPILIN LEADER PEPTIDASE_N-METHYLTRANSFERASE-RELATED"/>
    <property type="match status" value="1"/>
</dbReference>
<keyword evidence="2" id="KW-0472">Membrane</keyword>
<dbReference type="EC" id="3.4.23.43" evidence="4"/>
<gene>
    <name evidence="4" type="ORF">LMS43_05275</name>
</gene>
<feature type="transmembrane region" description="Helical" evidence="2">
    <location>
        <begin position="60"/>
        <end position="79"/>
    </location>
</feature>
<dbReference type="PANTHER" id="PTHR30487">
    <property type="entry name" value="TYPE 4 PREPILIN-LIKE PROTEINS LEADER PEPTIDE-PROCESSING ENZYME"/>
    <property type="match status" value="1"/>
</dbReference>
<protein>
    <submittedName>
        <fullName evidence="4">Prepilin peptidase</fullName>
        <ecNumber evidence="4">3.4.23.43</ecNumber>
    </submittedName>
</protein>
<keyword evidence="2" id="KW-0812">Transmembrane</keyword>
<dbReference type="Pfam" id="PF01478">
    <property type="entry name" value="Peptidase_A24"/>
    <property type="match status" value="1"/>
</dbReference>
<evidence type="ECO:0000259" key="3">
    <source>
        <dbReference type="Pfam" id="PF01478"/>
    </source>
</evidence>
<evidence type="ECO:0000313" key="4">
    <source>
        <dbReference type="EMBL" id="MDN4120692.1"/>
    </source>
</evidence>
<feature type="transmembrane region" description="Helical" evidence="2">
    <location>
        <begin position="144"/>
        <end position="165"/>
    </location>
</feature>
<evidence type="ECO:0000256" key="1">
    <source>
        <dbReference type="ARBA" id="ARBA00005801"/>
    </source>
</evidence>
<comment type="similarity">
    <text evidence="1">Belongs to the peptidase A24 family.</text>
</comment>
<evidence type="ECO:0000313" key="5">
    <source>
        <dbReference type="Proteomes" id="UP001168613"/>
    </source>
</evidence>
<organism evidence="4 5">
    <name type="scientific">Alcaligenes endophyticus</name>
    <dbReference type="NCBI Taxonomy" id="1929088"/>
    <lineage>
        <taxon>Bacteria</taxon>
        <taxon>Pseudomonadati</taxon>
        <taxon>Pseudomonadota</taxon>
        <taxon>Betaproteobacteria</taxon>
        <taxon>Burkholderiales</taxon>
        <taxon>Alcaligenaceae</taxon>
        <taxon>Alcaligenes</taxon>
    </lineage>
</organism>
<feature type="transmembrane region" description="Helical" evidence="2">
    <location>
        <begin position="6"/>
        <end position="24"/>
    </location>
</feature>
<dbReference type="InterPro" id="IPR000045">
    <property type="entry name" value="Prepilin_IV_endopep_pep"/>
</dbReference>
<feature type="transmembrane region" description="Helical" evidence="2">
    <location>
        <begin position="31"/>
        <end position="48"/>
    </location>
</feature>
<feature type="transmembrane region" description="Helical" evidence="2">
    <location>
        <begin position="91"/>
        <end position="124"/>
    </location>
</feature>
<keyword evidence="4" id="KW-0378">Hydrolase</keyword>
<dbReference type="GO" id="GO:0004190">
    <property type="term" value="F:aspartic-type endopeptidase activity"/>
    <property type="evidence" value="ECO:0007669"/>
    <property type="project" value="UniProtKB-EC"/>
</dbReference>
<comment type="caution">
    <text evidence="4">The sequence shown here is derived from an EMBL/GenBank/DDBJ whole genome shotgun (WGS) entry which is preliminary data.</text>
</comment>
<dbReference type="InterPro" id="IPR050882">
    <property type="entry name" value="Prepilin_peptidase/N-MTase"/>
</dbReference>
<sequence>MLYFFYIYSLLFFSISIAYSDFKYRKIPNSLLILFLLLFLGIRLVLGFQAELPLGVVSNWAQAGLGFMAGLLLFFPLWIMRQMGAADVKLIAVLGLAVGWQAGVLIVLGGSLLAGVHALVLVLLPNVEKKYGFSLPGLRVKARSIPLGAWLAVALLGWLWMQLYIK</sequence>
<dbReference type="EMBL" id="JAJHNU010000001">
    <property type="protein sequence ID" value="MDN4120692.1"/>
    <property type="molecule type" value="Genomic_DNA"/>
</dbReference>
<feature type="domain" description="Prepilin type IV endopeptidase peptidase" evidence="3">
    <location>
        <begin position="10"/>
        <end position="118"/>
    </location>
</feature>
<dbReference type="Proteomes" id="UP001168613">
    <property type="component" value="Unassembled WGS sequence"/>
</dbReference>
<name>A0ABT8EHL5_9BURK</name>
<reference evidence="4" key="1">
    <citation type="submission" date="2021-11" db="EMBL/GenBank/DDBJ databases">
        <title>Draft genome sequence of Alcaligenes endophyticus type strain CCUG 75668T.</title>
        <authorList>
            <person name="Salva-Serra F."/>
            <person name="Duran R.E."/>
            <person name="Seeger M."/>
            <person name="Moore E.R.B."/>
            <person name="Jaen-Luchoro D."/>
        </authorList>
    </citation>
    <scope>NUCLEOTIDE SEQUENCE</scope>
    <source>
        <strain evidence="4">CCUG 75668</strain>
    </source>
</reference>
<keyword evidence="5" id="KW-1185">Reference proteome</keyword>
<keyword evidence="2" id="KW-1133">Transmembrane helix</keyword>
<accession>A0ABT8EHL5</accession>
<proteinExistence type="inferred from homology"/>